<proteinExistence type="predicted"/>
<evidence type="ECO:0000313" key="1">
    <source>
        <dbReference type="EMBL" id="SDH71422.1"/>
    </source>
</evidence>
<gene>
    <name evidence="1" type="ORF">SAMN05216352_102307</name>
</gene>
<reference evidence="1 2" key="1">
    <citation type="submission" date="2016-10" db="EMBL/GenBank/DDBJ databases">
        <authorList>
            <person name="de Groot N.N."/>
        </authorList>
    </citation>
    <scope>NUCLEOTIDE SEQUENCE [LARGE SCALE GENOMIC DNA]</scope>
    <source>
        <strain evidence="2">P4B,CCM 7963,CECT 7998,DSM 25260,IBRC-M 10614,KCTC 13821</strain>
    </source>
</reference>
<sequence length="153" mass="17584">MKTFQLVSLQVLLFENEKVVHRPVPVQEGLIINREESQSTWLIEAVIPTDQKKFLEQIRNKTLVFEVVITESNNDPALMTGEIRDFIELSDTYSLMIDAKMAAGKDDVSNLILDGLIQDDYSGDELLNEFIYRKGDQVAWSKKLAENIYKDMK</sequence>
<dbReference type="OrthoDB" id="2427395at2"/>
<accession>A0A1G8ENJ7</accession>
<dbReference type="InterPro" id="IPR025573">
    <property type="entry name" value="YwpF"/>
</dbReference>
<evidence type="ECO:0000313" key="2">
    <source>
        <dbReference type="Proteomes" id="UP000199017"/>
    </source>
</evidence>
<dbReference type="Proteomes" id="UP000199017">
    <property type="component" value="Unassembled WGS sequence"/>
</dbReference>
<organism evidence="1 2">
    <name type="scientific">Alteribacillus bidgolensis</name>
    <dbReference type="NCBI Taxonomy" id="930129"/>
    <lineage>
        <taxon>Bacteria</taxon>
        <taxon>Bacillati</taxon>
        <taxon>Bacillota</taxon>
        <taxon>Bacilli</taxon>
        <taxon>Bacillales</taxon>
        <taxon>Bacillaceae</taxon>
        <taxon>Alteribacillus</taxon>
    </lineage>
</organism>
<dbReference type="STRING" id="930129.SAMN05216352_102307"/>
<dbReference type="AlphaFoldDB" id="A0A1G8ENJ7"/>
<name>A0A1G8ENJ7_9BACI</name>
<dbReference type="Pfam" id="PF14183">
    <property type="entry name" value="YwpF"/>
    <property type="match status" value="1"/>
</dbReference>
<dbReference type="RefSeq" id="WP_091581535.1">
    <property type="nucleotide sequence ID" value="NZ_FNDU01000002.1"/>
</dbReference>
<protein>
    <submittedName>
        <fullName evidence="1">YwpF-like protein</fullName>
    </submittedName>
</protein>
<keyword evidence="2" id="KW-1185">Reference proteome</keyword>
<dbReference type="EMBL" id="FNDU01000002">
    <property type="protein sequence ID" value="SDH71422.1"/>
    <property type="molecule type" value="Genomic_DNA"/>
</dbReference>